<gene>
    <name evidence="1" type="ORF">BC353_19145</name>
</gene>
<sequence>MTSDKLQRLIDYKAEAKGKNTGRQYSVIVFMLNSYLKSGFHGSVQYIVENKTKQTKKGERPYTIDEAIRESSDFIFSTLKYQLVKYLGVFNLMYKYAISSNSNVDIEEVAGIDRLLLKLEYNATTEKGRLASDYGVPSKLLDYYENGENESDLKKLDQFELEKFIQIEAIFKK</sequence>
<dbReference type="EMBL" id="MCBA01000047">
    <property type="protein sequence ID" value="RGP90188.1"/>
    <property type="molecule type" value="Genomic_DNA"/>
</dbReference>
<proteinExistence type="predicted"/>
<comment type="caution">
    <text evidence="1">The sequence shown here is derived from an EMBL/GenBank/DDBJ whole genome shotgun (WGS) entry which is preliminary data.</text>
</comment>
<dbReference type="AlphaFoldDB" id="A0A395TL89"/>
<evidence type="ECO:0000313" key="1">
    <source>
        <dbReference type="EMBL" id="RGP90188.1"/>
    </source>
</evidence>
<name>A0A395TL89_VIBCL</name>
<accession>A0A395TL89</accession>
<evidence type="ECO:0000313" key="2">
    <source>
        <dbReference type="Proteomes" id="UP000266701"/>
    </source>
</evidence>
<reference evidence="1 2" key="1">
    <citation type="journal article" date="2017" name="Emerg. Infect. Dis.">
        <title>Carbapenemase VCC-1-Producing Vibrio cholerae in Coastal Waters of Germany.</title>
        <authorList>
            <person name="Hammerl J.A."/>
            <person name="Jackel C."/>
            <person name="Bortolaia V."/>
            <person name="Schwartz K."/>
            <person name="Bier N."/>
            <person name="Hendriksen R.S."/>
            <person name="Guerra B."/>
            <person name="Strauch E."/>
        </authorList>
    </citation>
    <scope>NUCLEOTIDE SEQUENCE [LARGE SCALE GENOMIC DNA]</scope>
    <source>
        <strain evidence="1 2">VN-2825</strain>
    </source>
</reference>
<protein>
    <submittedName>
        <fullName evidence="1">Uncharacterized protein</fullName>
    </submittedName>
</protein>
<dbReference type="Proteomes" id="UP000266701">
    <property type="component" value="Unassembled WGS sequence"/>
</dbReference>
<organism evidence="1 2">
    <name type="scientific">Vibrio cholerae</name>
    <dbReference type="NCBI Taxonomy" id="666"/>
    <lineage>
        <taxon>Bacteria</taxon>
        <taxon>Pseudomonadati</taxon>
        <taxon>Pseudomonadota</taxon>
        <taxon>Gammaproteobacteria</taxon>
        <taxon>Vibrionales</taxon>
        <taxon>Vibrionaceae</taxon>
        <taxon>Vibrio</taxon>
    </lineage>
</organism>